<organism evidence="4">
    <name type="scientific">Guillardia theta (strain CCMP2712)</name>
    <name type="common">Cryptophyte</name>
    <dbReference type="NCBI Taxonomy" id="905079"/>
    <lineage>
        <taxon>Eukaryota</taxon>
        <taxon>Cryptophyceae</taxon>
        <taxon>Pyrenomonadales</taxon>
        <taxon>Geminigeraceae</taxon>
        <taxon>Guillardia</taxon>
    </lineage>
</organism>
<dbReference type="SUPFAM" id="SSF117281">
    <property type="entry name" value="Kelch motif"/>
    <property type="match status" value="1"/>
</dbReference>
<dbReference type="InterPro" id="IPR015915">
    <property type="entry name" value="Kelch-typ_b-propeller"/>
</dbReference>
<dbReference type="InterPro" id="IPR006652">
    <property type="entry name" value="Kelch_1"/>
</dbReference>
<proteinExistence type="predicted"/>
<dbReference type="RefSeq" id="XP_005828510.1">
    <property type="nucleotide sequence ID" value="XM_005828453.1"/>
</dbReference>
<evidence type="ECO:0000313" key="4">
    <source>
        <dbReference type="EMBL" id="EKX41530.1"/>
    </source>
</evidence>
<reference evidence="5" key="3">
    <citation type="submission" date="2015-06" db="UniProtKB">
        <authorList>
            <consortium name="EnsemblProtists"/>
        </authorList>
    </citation>
    <scope>IDENTIFICATION</scope>
</reference>
<dbReference type="AlphaFoldDB" id="L1J0B4"/>
<sequence>MREIMRPGQLDRRSRELEEGRDKVTGRGHGGKTAYLIGGILRGGRSNDLAWKLNLTELDEHAGSLEWYPMKGLEMGLVEDGKTSLASAVERAGLGIACLDGFIFTVGGFQKGGAHIKTTEVFDARGRSARAQGKEKKTSKAPPRSEGWHTAGDLVQAREGMGIAAGEGFVWVAGGYDGNERLKSVERLSPQTLRWTRMSPMHYARHTVGLAVMKGKLYAVGGWSAGEEGRVERHAFGLLTFGDFILVVGGLTVVSDRQDVRGRDYIHMSMEGRDVRGRLVESAEVLDVRDEGRGWSPFFRFEMPEALLGFALVQ</sequence>
<evidence type="ECO:0000313" key="5">
    <source>
        <dbReference type="EnsemblProtists" id="EKX41530"/>
    </source>
</evidence>
<dbReference type="KEGG" id="gtt:GUITHDRAFT_112504"/>
<dbReference type="PANTHER" id="PTHR46344:SF27">
    <property type="entry name" value="KELCH REPEAT SUPERFAMILY PROTEIN"/>
    <property type="match status" value="1"/>
</dbReference>
<reference evidence="6" key="2">
    <citation type="submission" date="2012-11" db="EMBL/GenBank/DDBJ databases">
        <authorList>
            <person name="Kuo A."/>
            <person name="Curtis B.A."/>
            <person name="Tanifuji G."/>
            <person name="Burki F."/>
            <person name="Gruber A."/>
            <person name="Irimia M."/>
            <person name="Maruyama S."/>
            <person name="Arias M.C."/>
            <person name="Ball S.G."/>
            <person name="Gile G.H."/>
            <person name="Hirakawa Y."/>
            <person name="Hopkins J.F."/>
            <person name="Rensing S.A."/>
            <person name="Schmutz J."/>
            <person name="Symeonidi A."/>
            <person name="Elias M."/>
            <person name="Eveleigh R.J."/>
            <person name="Herman E.K."/>
            <person name="Klute M.J."/>
            <person name="Nakayama T."/>
            <person name="Obornik M."/>
            <person name="Reyes-Prieto A."/>
            <person name="Armbrust E.V."/>
            <person name="Aves S.J."/>
            <person name="Beiko R.G."/>
            <person name="Coutinho P."/>
            <person name="Dacks J.B."/>
            <person name="Durnford D.G."/>
            <person name="Fast N.M."/>
            <person name="Green B.R."/>
            <person name="Grisdale C."/>
            <person name="Hempe F."/>
            <person name="Henrissat B."/>
            <person name="Hoppner M.P."/>
            <person name="Ishida K.-I."/>
            <person name="Kim E."/>
            <person name="Koreny L."/>
            <person name="Kroth P.G."/>
            <person name="Liu Y."/>
            <person name="Malik S.-B."/>
            <person name="Maier U.G."/>
            <person name="McRose D."/>
            <person name="Mock T."/>
            <person name="Neilson J.A."/>
            <person name="Onodera N.T."/>
            <person name="Poole A.M."/>
            <person name="Pritham E.J."/>
            <person name="Richards T.A."/>
            <person name="Rocap G."/>
            <person name="Roy S.W."/>
            <person name="Sarai C."/>
            <person name="Schaack S."/>
            <person name="Shirato S."/>
            <person name="Slamovits C.H."/>
            <person name="Spencer D.F."/>
            <person name="Suzuki S."/>
            <person name="Worden A.Z."/>
            <person name="Zauner S."/>
            <person name="Barry K."/>
            <person name="Bell C."/>
            <person name="Bharti A.K."/>
            <person name="Crow J.A."/>
            <person name="Grimwood J."/>
            <person name="Kramer R."/>
            <person name="Lindquist E."/>
            <person name="Lucas S."/>
            <person name="Salamov A."/>
            <person name="McFadden G.I."/>
            <person name="Lane C.E."/>
            <person name="Keeling P.J."/>
            <person name="Gray M.W."/>
            <person name="Grigoriev I.V."/>
            <person name="Archibald J.M."/>
        </authorList>
    </citation>
    <scope>NUCLEOTIDE SEQUENCE</scope>
    <source>
        <strain evidence="6">CCMP2712</strain>
    </source>
</reference>
<dbReference type="SMART" id="SM00612">
    <property type="entry name" value="Kelch"/>
    <property type="match status" value="1"/>
</dbReference>
<feature type="compositionally biased region" description="Basic and acidic residues" evidence="3">
    <location>
        <begin position="126"/>
        <end position="138"/>
    </location>
</feature>
<dbReference type="STRING" id="905079.L1J0B4"/>
<dbReference type="EMBL" id="JH993023">
    <property type="protein sequence ID" value="EKX41530.1"/>
    <property type="molecule type" value="Genomic_DNA"/>
</dbReference>
<gene>
    <name evidence="4" type="ORF">GUITHDRAFT_112504</name>
</gene>
<evidence type="ECO:0000313" key="6">
    <source>
        <dbReference type="Proteomes" id="UP000011087"/>
    </source>
</evidence>
<keyword evidence="6" id="KW-1185">Reference proteome</keyword>
<evidence type="ECO:0000256" key="2">
    <source>
        <dbReference type="ARBA" id="ARBA00022737"/>
    </source>
</evidence>
<evidence type="ECO:0000256" key="3">
    <source>
        <dbReference type="SAM" id="MobiDB-lite"/>
    </source>
</evidence>
<accession>L1J0B4</accession>
<dbReference type="OrthoDB" id="45365at2759"/>
<reference evidence="4 6" key="1">
    <citation type="journal article" date="2012" name="Nature">
        <title>Algal genomes reveal evolutionary mosaicism and the fate of nucleomorphs.</title>
        <authorList>
            <consortium name="DOE Joint Genome Institute"/>
            <person name="Curtis B.A."/>
            <person name="Tanifuji G."/>
            <person name="Burki F."/>
            <person name="Gruber A."/>
            <person name="Irimia M."/>
            <person name="Maruyama S."/>
            <person name="Arias M.C."/>
            <person name="Ball S.G."/>
            <person name="Gile G.H."/>
            <person name="Hirakawa Y."/>
            <person name="Hopkins J.F."/>
            <person name="Kuo A."/>
            <person name="Rensing S.A."/>
            <person name="Schmutz J."/>
            <person name="Symeonidi A."/>
            <person name="Elias M."/>
            <person name="Eveleigh R.J."/>
            <person name="Herman E.K."/>
            <person name="Klute M.J."/>
            <person name="Nakayama T."/>
            <person name="Obornik M."/>
            <person name="Reyes-Prieto A."/>
            <person name="Armbrust E.V."/>
            <person name="Aves S.J."/>
            <person name="Beiko R.G."/>
            <person name="Coutinho P."/>
            <person name="Dacks J.B."/>
            <person name="Durnford D.G."/>
            <person name="Fast N.M."/>
            <person name="Green B.R."/>
            <person name="Grisdale C.J."/>
            <person name="Hempel F."/>
            <person name="Henrissat B."/>
            <person name="Hoppner M.P."/>
            <person name="Ishida K."/>
            <person name="Kim E."/>
            <person name="Koreny L."/>
            <person name="Kroth P.G."/>
            <person name="Liu Y."/>
            <person name="Malik S.B."/>
            <person name="Maier U.G."/>
            <person name="McRose D."/>
            <person name="Mock T."/>
            <person name="Neilson J.A."/>
            <person name="Onodera N.T."/>
            <person name="Poole A.M."/>
            <person name="Pritham E.J."/>
            <person name="Richards T.A."/>
            <person name="Rocap G."/>
            <person name="Roy S.W."/>
            <person name="Sarai C."/>
            <person name="Schaack S."/>
            <person name="Shirato S."/>
            <person name="Slamovits C.H."/>
            <person name="Spencer D.F."/>
            <person name="Suzuki S."/>
            <person name="Worden A.Z."/>
            <person name="Zauner S."/>
            <person name="Barry K."/>
            <person name="Bell C."/>
            <person name="Bharti A.K."/>
            <person name="Crow J.A."/>
            <person name="Grimwood J."/>
            <person name="Kramer R."/>
            <person name="Lindquist E."/>
            <person name="Lucas S."/>
            <person name="Salamov A."/>
            <person name="McFadden G.I."/>
            <person name="Lane C.E."/>
            <person name="Keeling P.J."/>
            <person name="Gray M.W."/>
            <person name="Grigoriev I.V."/>
            <person name="Archibald J.M."/>
        </authorList>
    </citation>
    <scope>NUCLEOTIDE SEQUENCE</scope>
    <source>
        <strain evidence="4 6">CCMP2712</strain>
    </source>
</reference>
<feature type="region of interest" description="Disordered" evidence="3">
    <location>
        <begin position="126"/>
        <end position="149"/>
    </location>
</feature>
<keyword evidence="1" id="KW-0880">Kelch repeat</keyword>
<protein>
    <submittedName>
        <fullName evidence="4 5">Uncharacterized protein</fullName>
    </submittedName>
</protein>
<dbReference type="Proteomes" id="UP000011087">
    <property type="component" value="Unassembled WGS sequence"/>
</dbReference>
<dbReference type="Pfam" id="PF01344">
    <property type="entry name" value="Kelch_1"/>
    <property type="match status" value="1"/>
</dbReference>
<dbReference type="eggNOG" id="KOG4441">
    <property type="taxonomic scope" value="Eukaryota"/>
</dbReference>
<dbReference type="EnsemblProtists" id="EKX41530">
    <property type="protein sequence ID" value="EKX41530"/>
    <property type="gene ID" value="GUITHDRAFT_112504"/>
</dbReference>
<feature type="region of interest" description="Disordered" evidence="3">
    <location>
        <begin position="1"/>
        <end position="28"/>
    </location>
</feature>
<dbReference type="Gene3D" id="2.120.10.80">
    <property type="entry name" value="Kelch-type beta propeller"/>
    <property type="match status" value="1"/>
</dbReference>
<dbReference type="PANTHER" id="PTHR46344">
    <property type="entry name" value="OS02G0202900 PROTEIN"/>
    <property type="match status" value="1"/>
</dbReference>
<evidence type="ECO:0000256" key="1">
    <source>
        <dbReference type="ARBA" id="ARBA00022441"/>
    </source>
</evidence>
<feature type="compositionally biased region" description="Basic and acidic residues" evidence="3">
    <location>
        <begin position="1"/>
        <end position="25"/>
    </location>
</feature>
<dbReference type="GeneID" id="17298114"/>
<dbReference type="HOGENOM" id="CLU_886948_0_0_1"/>
<keyword evidence="2" id="KW-0677">Repeat</keyword>
<dbReference type="PaxDb" id="55529-EKX41530"/>
<name>L1J0B4_GUITC</name>